<organism evidence="7 8">
    <name type="scientific">Dioscorea zingiberensis</name>
    <dbReference type="NCBI Taxonomy" id="325984"/>
    <lineage>
        <taxon>Eukaryota</taxon>
        <taxon>Viridiplantae</taxon>
        <taxon>Streptophyta</taxon>
        <taxon>Embryophyta</taxon>
        <taxon>Tracheophyta</taxon>
        <taxon>Spermatophyta</taxon>
        <taxon>Magnoliopsida</taxon>
        <taxon>Liliopsida</taxon>
        <taxon>Dioscoreales</taxon>
        <taxon>Dioscoreaceae</taxon>
        <taxon>Dioscorea</taxon>
    </lineage>
</organism>
<dbReference type="GO" id="GO:0015031">
    <property type="term" value="P:protein transport"/>
    <property type="evidence" value="ECO:0007669"/>
    <property type="project" value="UniProtKB-KW"/>
</dbReference>
<comment type="caution">
    <text evidence="7">The sequence shown here is derived from an EMBL/GenBank/DDBJ whole genome shotgun (WGS) entry which is preliminary data.</text>
</comment>
<dbReference type="OrthoDB" id="642193at2759"/>
<dbReference type="Pfam" id="PF16528">
    <property type="entry name" value="Exo84_C"/>
    <property type="match status" value="1"/>
</dbReference>
<evidence type="ECO:0000259" key="6">
    <source>
        <dbReference type="Pfam" id="PF16528"/>
    </source>
</evidence>
<dbReference type="SUPFAM" id="SSF74788">
    <property type="entry name" value="Cullin repeat-like"/>
    <property type="match status" value="1"/>
</dbReference>
<evidence type="ECO:0000313" key="8">
    <source>
        <dbReference type="Proteomes" id="UP001085076"/>
    </source>
</evidence>
<evidence type="ECO:0000256" key="5">
    <source>
        <dbReference type="SAM" id="MobiDB-lite"/>
    </source>
</evidence>
<dbReference type="PANTHER" id="PTHR21426">
    <property type="entry name" value="EXOCYST COMPLEX COMPONENT 8"/>
    <property type="match status" value="1"/>
</dbReference>
<dbReference type="InterPro" id="IPR016159">
    <property type="entry name" value="Cullin_repeat-like_dom_sf"/>
</dbReference>
<keyword evidence="4" id="KW-0653">Protein transport</keyword>
<dbReference type="AlphaFoldDB" id="A0A9D5C4P5"/>
<dbReference type="InterPro" id="IPR042560">
    <property type="entry name" value="Exo84_C_2"/>
</dbReference>
<reference evidence="7" key="1">
    <citation type="submission" date="2021-03" db="EMBL/GenBank/DDBJ databases">
        <authorList>
            <person name="Li Z."/>
            <person name="Yang C."/>
        </authorList>
    </citation>
    <scope>NUCLEOTIDE SEQUENCE</scope>
    <source>
        <strain evidence="7">Dzin_1.0</strain>
        <tissue evidence="7">Leaf</tissue>
    </source>
</reference>
<keyword evidence="3" id="KW-0268">Exocytosis</keyword>
<dbReference type="Gene3D" id="1.20.58.1220">
    <property type="entry name" value="Exo84p, C-terminal helical domain"/>
    <property type="match status" value="1"/>
</dbReference>
<gene>
    <name evidence="7" type="ORF">J5N97_027401</name>
</gene>
<dbReference type="GO" id="GO:0006893">
    <property type="term" value="P:Golgi to plasma membrane transport"/>
    <property type="evidence" value="ECO:0007669"/>
    <property type="project" value="TreeGrafter"/>
</dbReference>
<proteinExistence type="inferred from homology"/>
<feature type="region of interest" description="Disordered" evidence="5">
    <location>
        <begin position="377"/>
        <end position="397"/>
    </location>
</feature>
<keyword evidence="8" id="KW-1185">Reference proteome</keyword>
<evidence type="ECO:0000256" key="1">
    <source>
        <dbReference type="ARBA" id="ARBA00007210"/>
    </source>
</evidence>
<feature type="region of interest" description="Disordered" evidence="5">
    <location>
        <begin position="32"/>
        <end position="53"/>
    </location>
</feature>
<name>A0A9D5C4P5_9LILI</name>
<evidence type="ECO:0000313" key="7">
    <source>
        <dbReference type="EMBL" id="KAJ0966263.1"/>
    </source>
</evidence>
<evidence type="ECO:0000256" key="3">
    <source>
        <dbReference type="ARBA" id="ARBA00022483"/>
    </source>
</evidence>
<feature type="domain" description="Exocyst component Exo84 C-terminal" evidence="6">
    <location>
        <begin position="127"/>
        <end position="334"/>
    </location>
</feature>
<feature type="compositionally biased region" description="Polar residues" evidence="5">
    <location>
        <begin position="379"/>
        <end position="397"/>
    </location>
</feature>
<dbReference type="EMBL" id="JAGGNH010000008">
    <property type="protein sequence ID" value="KAJ0966263.1"/>
    <property type="molecule type" value="Genomic_DNA"/>
</dbReference>
<evidence type="ECO:0000256" key="4">
    <source>
        <dbReference type="ARBA" id="ARBA00022927"/>
    </source>
</evidence>
<dbReference type="InterPro" id="IPR032403">
    <property type="entry name" value="Exo84_C"/>
</dbReference>
<dbReference type="GO" id="GO:0006887">
    <property type="term" value="P:exocytosis"/>
    <property type="evidence" value="ECO:0007669"/>
    <property type="project" value="UniProtKB-KW"/>
</dbReference>
<comment type="similarity">
    <text evidence="1">Belongs to the EXO84 family.</text>
</comment>
<dbReference type="Proteomes" id="UP001085076">
    <property type="component" value="Miscellaneous, Linkage group lg08"/>
</dbReference>
<dbReference type="PANTHER" id="PTHR21426:SF12">
    <property type="entry name" value="EXOCYST COMPLEX COMPONENT 8"/>
    <property type="match status" value="1"/>
</dbReference>
<protein>
    <recommendedName>
        <fullName evidence="6">Exocyst component Exo84 C-terminal domain-containing protein</fullName>
    </recommendedName>
</protein>
<dbReference type="FunFam" id="1.20.58.1220:FF:000001">
    <property type="entry name" value="Exocyst complex component EXO84B"/>
    <property type="match status" value="1"/>
</dbReference>
<accession>A0A9D5C4P5</accession>
<evidence type="ECO:0000256" key="2">
    <source>
        <dbReference type="ARBA" id="ARBA00022448"/>
    </source>
</evidence>
<dbReference type="GO" id="GO:0000145">
    <property type="term" value="C:exocyst"/>
    <property type="evidence" value="ECO:0007669"/>
    <property type="project" value="InterPro"/>
</dbReference>
<sequence length="710" mass="77960">MHPNNLIIGSIDREIGWRGAAIFMAAVKSSRSRASGPSGLVAPGSQHANGGADNGAPLADNLKIFKTENFDPDAYVQSKCETMNEKVALIHGLDEGVPTESLSASAERSLEDDVSKVEDRESSDIEKWVIEFPDMLAVLLAERSVDEALDEAERIAVEGKQNKALKPAELHSLQTAITEHRQKLADQLAETAGQSSTRGVELRAVASALKRLGDGPRAHTLLLNAHYQRLQYNMQTIHPTSTSYGGAYTAALSQQVFSAIAQALHDSLDVFGDDPAYASELVAWSTEQAETFAQLVKRHALASCAAAGGLRAAAECVQIALGHCSLLESQGLSLSSVLLKLFRPSVEQALDANLKRIEESTAALAAADDWVLTYPPSGARTNNRTANTSVGNQPKLSSSAHRFNSLVQDFFEDVGPILSMQLCDPILDGLFRVFNSYISLLINALPGSIEDDANAEASGNKIVRMAETEAQQLALLANASLLAELLPRAAMKLSPTYQANGMEDSRKRASDRHNCMREQREWKRKLQRCVAGLLDSFCRQHALDLIYTKDGYTNLSAEMYLSLDGSGYEPDWSPSPIFQELFTKLNSMARIASDIFVGRERFATLLMMRLMGTVILWLSDDESFWEDIEEGPKPLGPLGLLQFYLDMRFVIVFGQGRYLSRHVHQVIMDIKERAMAAYSATGMDPDCALLDDDWFIDIAEETIRKISRRS</sequence>
<keyword evidence="2" id="KW-0813">Transport</keyword>
<dbReference type="InterPro" id="IPR033961">
    <property type="entry name" value="Exo84"/>
</dbReference>
<reference evidence="7" key="2">
    <citation type="journal article" date="2022" name="Hortic Res">
        <title>The genome of Dioscorea zingiberensis sheds light on the biosynthesis, origin and evolution of the medicinally important diosgenin saponins.</title>
        <authorList>
            <person name="Li Y."/>
            <person name="Tan C."/>
            <person name="Li Z."/>
            <person name="Guo J."/>
            <person name="Li S."/>
            <person name="Chen X."/>
            <person name="Wang C."/>
            <person name="Dai X."/>
            <person name="Yang H."/>
            <person name="Song W."/>
            <person name="Hou L."/>
            <person name="Xu J."/>
            <person name="Tong Z."/>
            <person name="Xu A."/>
            <person name="Yuan X."/>
            <person name="Wang W."/>
            <person name="Yang Q."/>
            <person name="Chen L."/>
            <person name="Sun Z."/>
            <person name="Wang K."/>
            <person name="Pan B."/>
            <person name="Chen J."/>
            <person name="Bao Y."/>
            <person name="Liu F."/>
            <person name="Qi X."/>
            <person name="Gang D.R."/>
            <person name="Wen J."/>
            <person name="Li J."/>
        </authorList>
    </citation>
    <scope>NUCLEOTIDE SEQUENCE</scope>
    <source>
        <strain evidence="7">Dzin_1.0</strain>
    </source>
</reference>